<dbReference type="Proteomes" id="UP000186997">
    <property type="component" value="Unassembled WGS sequence"/>
</dbReference>
<dbReference type="AlphaFoldDB" id="A0A1R3X885"/>
<sequence>MARADQAAGAGTLVIEILRNPVAIRVVDRMDRLPRLRQPSDHLLAEGVVFILRLYHPVDRKGSLLKSAPEVKLDNFWRKPTKFPKHVGY</sequence>
<organism evidence="1 2">
    <name type="scientific">Yoonia rosea</name>
    <dbReference type="NCBI Taxonomy" id="287098"/>
    <lineage>
        <taxon>Bacteria</taxon>
        <taxon>Pseudomonadati</taxon>
        <taxon>Pseudomonadota</taxon>
        <taxon>Alphaproteobacteria</taxon>
        <taxon>Rhodobacterales</taxon>
        <taxon>Paracoccaceae</taxon>
        <taxon>Yoonia</taxon>
    </lineage>
</organism>
<proteinExistence type="predicted"/>
<gene>
    <name evidence="1" type="ORF">SAMN05421665_2310</name>
</gene>
<protein>
    <submittedName>
        <fullName evidence="1">Uncharacterized protein</fullName>
    </submittedName>
</protein>
<dbReference type="EMBL" id="FTPR01000002">
    <property type="protein sequence ID" value="SIT87247.1"/>
    <property type="molecule type" value="Genomic_DNA"/>
</dbReference>
<keyword evidence="2" id="KW-1185">Reference proteome</keyword>
<evidence type="ECO:0000313" key="1">
    <source>
        <dbReference type="EMBL" id="SIT87247.1"/>
    </source>
</evidence>
<accession>A0A1R3X885</accession>
<reference evidence="2" key="1">
    <citation type="submission" date="2017-01" db="EMBL/GenBank/DDBJ databases">
        <authorList>
            <person name="Varghese N."/>
            <person name="Submissions S."/>
        </authorList>
    </citation>
    <scope>NUCLEOTIDE SEQUENCE [LARGE SCALE GENOMIC DNA]</scope>
    <source>
        <strain evidence="2">DSM 29591</strain>
    </source>
</reference>
<dbReference type="STRING" id="287098.SAMN05421665_2310"/>
<name>A0A1R3X885_9RHOB</name>
<evidence type="ECO:0000313" key="2">
    <source>
        <dbReference type="Proteomes" id="UP000186997"/>
    </source>
</evidence>